<proteinExistence type="inferred from homology"/>
<dbReference type="SMART" id="SM00568">
    <property type="entry name" value="GRAM"/>
    <property type="match status" value="1"/>
</dbReference>
<dbReference type="AlphaFoldDB" id="A0A2P6PU10"/>
<dbReference type="InterPro" id="IPR037848">
    <property type="entry name" value="GEM-like"/>
</dbReference>
<evidence type="ECO:0000259" key="3">
    <source>
        <dbReference type="SMART" id="SM00568"/>
    </source>
</evidence>
<reference evidence="4 5" key="1">
    <citation type="journal article" date="2018" name="Nat. Genet.">
        <title>The Rosa genome provides new insights in the design of modern roses.</title>
        <authorList>
            <person name="Bendahmane M."/>
        </authorList>
    </citation>
    <scope>NUCLEOTIDE SEQUENCE [LARGE SCALE GENOMIC DNA]</scope>
    <source>
        <strain evidence="5">cv. Old Blush</strain>
    </source>
</reference>
<dbReference type="STRING" id="74649.A0A2P6PU10"/>
<dbReference type="Proteomes" id="UP000238479">
    <property type="component" value="Chromosome 6"/>
</dbReference>
<feature type="domain" description="GRAM" evidence="3">
    <location>
        <begin position="117"/>
        <end position="193"/>
    </location>
</feature>
<feature type="compositionally biased region" description="Polar residues" evidence="2">
    <location>
        <begin position="33"/>
        <end position="55"/>
    </location>
</feature>
<dbReference type="PANTHER" id="PTHR31969">
    <property type="entry name" value="GEM-LIKE PROTEIN 2"/>
    <property type="match status" value="1"/>
</dbReference>
<dbReference type="InterPro" id="IPR004182">
    <property type="entry name" value="GRAM"/>
</dbReference>
<dbReference type="Pfam" id="PF02893">
    <property type="entry name" value="GRAM"/>
    <property type="match status" value="1"/>
</dbReference>
<evidence type="ECO:0000313" key="5">
    <source>
        <dbReference type="Proteomes" id="UP000238479"/>
    </source>
</evidence>
<feature type="compositionally biased region" description="Low complexity" evidence="2">
    <location>
        <begin position="1"/>
        <end position="17"/>
    </location>
</feature>
<keyword evidence="5" id="KW-1185">Reference proteome</keyword>
<feature type="region of interest" description="Disordered" evidence="2">
    <location>
        <begin position="1"/>
        <end position="55"/>
    </location>
</feature>
<accession>A0A2P6PU10</accession>
<sequence length="244" mass="27354">MKARKNNSNNMNMMMNGSPPPPPPPQIEGNAYANFNHNNPYVQYSPVPTSNSPTKSPIDKVLDTLNHCGKRVEGASRRADTITDNVWHHLRMSPSLADAAMARLTHGTKALTRGDDKVFQQKFETVMLQEKLLHSYACYLSTSTGPVIGVLYISNKRIAFCSDFCHYISPAHPNTYFKVVVQLDQLRSVNPSANRWNPSEKYIQIVTRDGHEFWFMGFISYDKALSNLTQALNPSSGGTHLNPK</sequence>
<evidence type="ECO:0000256" key="2">
    <source>
        <dbReference type="SAM" id="MobiDB-lite"/>
    </source>
</evidence>
<organism evidence="4 5">
    <name type="scientific">Rosa chinensis</name>
    <name type="common">China rose</name>
    <dbReference type="NCBI Taxonomy" id="74649"/>
    <lineage>
        <taxon>Eukaryota</taxon>
        <taxon>Viridiplantae</taxon>
        <taxon>Streptophyta</taxon>
        <taxon>Embryophyta</taxon>
        <taxon>Tracheophyta</taxon>
        <taxon>Spermatophyta</taxon>
        <taxon>Magnoliopsida</taxon>
        <taxon>eudicotyledons</taxon>
        <taxon>Gunneridae</taxon>
        <taxon>Pentapetalae</taxon>
        <taxon>rosids</taxon>
        <taxon>fabids</taxon>
        <taxon>Rosales</taxon>
        <taxon>Rosaceae</taxon>
        <taxon>Rosoideae</taxon>
        <taxon>Rosoideae incertae sedis</taxon>
        <taxon>Rosa</taxon>
    </lineage>
</organism>
<dbReference type="EMBL" id="PDCK01000044">
    <property type="protein sequence ID" value="PRQ25417.1"/>
    <property type="molecule type" value="Genomic_DNA"/>
</dbReference>
<name>A0A2P6PU10_ROSCH</name>
<gene>
    <name evidence="4" type="ORF">RchiOBHm_Chr6g0283471</name>
</gene>
<comment type="caution">
    <text evidence="4">The sequence shown here is derived from an EMBL/GenBank/DDBJ whole genome shotgun (WGS) entry which is preliminary data.</text>
</comment>
<protein>
    <submittedName>
        <fullName evidence="4">Putative GRAM domain-containing protein</fullName>
    </submittedName>
</protein>
<dbReference type="OrthoDB" id="1876989at2759"/>
<evidence type="ECO:0000313" key="4">
    <source>
        <dbReference type="EMBL" id="PRQ25417.1"/>
    </source>
</evidence>
<dbReference type="OMA" id="KSPMEMI"/>
<comment type="similarity">
    <text evidence="1">Belongs to the GEM family.</text>
</comment>
<dbReference type="InterPro" id="IPR011993">
    <property type="entry name" value="PH-like_dom_sf"/>
</dbReference>
<evidence type="ECO:0000256" key="1">
    <source>
        <dbReference type="ARBA" id="ARBA00009414"/>
    </source>
</evidence>
<dbReference type="Gramene" id="PRQ25417">
    <property type="protein sequence ID" value="PRQ25417"/>
    <property type="gene ID" value="RchiOBHm_Chr6g0283471"/>
</dbReference>
<dbReference type="Gene3D" id="2.30.29.30">
    <property type="entry name" value="Pleckstrin-homology domain (PH domain)/Phosphotyrosine-binding domain (PTB)"/>
    <property type="match status" value="1"/>
</dbReference>